<gene>
    <name evidence="1" type="ORF">IE53DRAFT_327605</name>
</gene>
<evidence type="ECO:0000313" key="2">
    <source>
        <dbReference type="Proteomes" id="UP000245626"/>
    </source>
</evidence>
<name>A0ACD0P1E4_9BASI</name>
<protein>
    <submittedName>
        <fullName evidence="1">Acyl-CoA N-acyltransferase</fullName>
    </submittedName>
</protein>
<sequence length="176" mass="19583">MSSITLRHASPEDIPTILGFIKDLAEYEKEPDAVKATPELLKENLFEKNHARVLLAEESDSSQTESKTPIGMALYFFTFSTWTAKPSLYLEDLYVSSEKRNKGVGKVLFAGLGQVAKAKGCARMDWSVLDWNEPSIAFYTKTLGAKKMEGWSTMRLEEEGIEKLGSLTSTPLPSIL</sequence>
<proteinExistence type="predicted"/>
<organism evidence="1 2">
    <name type="scientific">Violaceomyces palustris</name>
    <dbReference type="NCBI Taxonomy" id="1673888"/>
    <lineage>
        <taxon>Eukaryota</taxon>
        <taxon>Fungi</taxon>
        <taxon>Dikarya</taxon>
        <taxon>Basidiomycota</taxon>
        <taxon>Ustilaginomycotina</taxon>
        <taxon>Ustilaginomycetes</taxon>
        <taxon>Violaceomycetales</taxon>
        <taxon>Violaceomycetaceae</taxon>
        <taxon>Violaceomyces</taxon>
    </lineage>
</organism>
<accession>A0ACD0P1E4</accession>
<evidence type="ECO:0000313" key="1">
    <source>
        <dbReference type="EMBL" id="PWN51928.1"/>
    </source>
</evidence>
<reference evidence="1 2" key="1">
    <citation type="journal article" date="2018" name="Mol. Biol. Evol.">
        <title>Broad Genomic Sampling Reveals a Smut Pathogenic Ancestry of the Fungal Clade Ustilaginomycotina.</title>
        <authorList>
            <person name="Kijpornyongpan T."/>
            <person name="Mondo S.J."/>
            <person name="Barry K."/>
            <person name="Sandor L."/>
            <person name="Lee J."/>
            <person name="Lipzen A."/>
            <person name="Pangilinan J."/>
            <person name="LaButti K."/>
            <person name="Hainaut M."/>
            <person name="Henrissat B."/>
            <person name="Grigoriev I.V."/>
            <person name="Spatafora J.W."/>
            <person name="Aime M.C."/>
        </authorList>
    </citation>
    <scope>NUCLEOTIDE SEQUENCE [LARGE SCALE GENOMIC DNA]</scope>
    <source>
        <strain evidence="1 2">SA 807</strain>
    </source>
</reference>
<dbReference type="EMBL" id="KZ819807">
    <property type="protein sequence ID" value="PWN51928.1"/>
    <property type="molecule type" value="Genomic_DNA"/>
</dbReference>
<dbReference type="Proteomes" id="UP000245626">
    <property type="component" value="Unassembled WGS sequence"/>
</dbReference>
<keyword evidence="2" id="KW-1185">Reference proteome</keyword>